<evidence type="ECO:0000313" key="1">
    <source>
        <dbReference type="Proteomes" id="UP000887565"/>
    </source>
</evidence>
<reference evidence="2" key="1">
    <citation type="submission" date="2022-11" db="UniProtKB">
        <authorList>
            <consortium name="WormBaseParasite"/>
        </authorList>
    </citation>
    <scope>IDENTIFICATION</scope>
</reference>
<proteinExistence type="predicted"/>
<dbReference type="Proteomes" id="UP000887565">
    <property type="component" value="Unplaced"/>
</dbReference>
<keyword evidence="1" id="KW-1185">Reference proteome</keyword>
<accession>A0A915JK76</accession>
<organism evidence="1 2">
    <name type="scientific">Romanomermis culicivorax</name>
    <name type="common">Nematode worm</name>
    <dbReference type="NCBI Taxonomy" id="13658"/>
    <lineage>
        <taxon>Eukaryota</taxon>
        <taxon>Metazoa</taxon>
        <taxon>Ecdysozoa</taxon>
        <taxon>Nematoda</taxon>
        <taxon>Enoplea</taxon>
        <taxon>Dorylaimia</taxon>
        <taxon>Mermithida</taxon>
        <taxon>Mermithoidea</taxon>
        <taxon>Mermithidae</taxon>
        <taxon>Romanomermis</taxon>
    </lineage>
</organism>
<sequence length="73" mass="8189">MRLSASETQPSAGIMTIYQNLVKLSSSNKSEQNKQEKNIIIYCRFIQFTRNASCTLGGSIALNRLLRVHQCPS</sequence>
<evidence type="ECO:0000313" key="2">
    <source>
        <dbReference type="WBParaSite" id="nRc.2.0.1.t26589-RA"/>
    </source>
</evidence>
<dbReference type="WBParaSite" id="nRc.2.0.1.t26589-RA">
    <property type="protein sequence ID" value="nRc.2.0.1.t26589-RA"/>
    <property type="gene ID" value="nRc.2.0.1.g26589"/>
</dbReference>
<protein>
    <submittedName>
        <fullName evidence="2">Uncharacterized protein</fullName>
    </submittedName>
</protein>
<dbReference type="AlphaFoldDB" id="A0A915JK76"/>
<name>A0A915JK76_ROMCU</name>